<evidence type="ECO:0000313" key="3">
    <source>
        <dbReference type="Proteomes" id="UP000034617"/>
    </source>
</evidence>
<dbReference type="AlphaFoldDB" id="A0A0G1JGL8"/>
<protein>
    <submittedName>
        <fullName evidence="2">Uncharacterized protein</fullName>
    </submittedName>
</protein>
<sequence length="96" mass="11049">MPEIFEAIKGLFAPKKPDPEQDDDNTPAYPDIRYRDTKESLRSRLPRGILEELNTPSEIYPGGKQAKKAKIAQLLEEFPDALEELNTYTQELEKEE</sequence>
<name>A0A0G1JGL8_9BACT</name>
<feature type="region of interest" description="Disordered" evidence="1">
    <location>
        <begin position="9"/>
        <end position="33"/>
    </location>
</feature>
<accession>A0A0G1JGL8</accession>
<evidence type="ECO:0000256" key="1">
    <source>
        <dbReference type="SAM" id="MobiDB-lite"/>
    </source>
</evidence>
<comment type="caution">
    <text evidence="2">The sequence shown here is derived from an EMBL/GenBank/DDBJ whole genome shotgun (WGS) entry which is preliminary data.</text>
</comment>
<organism evidence="2 3">
    <name type="scientific">Candidatus Gottesmanbacteria bacterium GW2011_GWB1_44_11c</name>
    <dbReference type="NCBI Taxonomy" id="1618447"/>
    <lineage>
        <taxon>Bacteria</taxon>
        <taxon>Candidatus Gottesmaniibacteriota</taxon>
    </lineage>
</organism>
<proteinExistence type="predicted"/>
<reference evidence="2 3" key="1">
    <citation type="journal article" date="2015" name="Nature">
        <title>rRNA introns, odd ribosomes, and small enigmatic genomes across a large radiation of phyla.</title>
        <authorList>
            <person name="Brown C.T."/>
            <person name="Hug L.A."/>
            <person name="Thomas B.C."/>
            <person name="Sharon I."/>
            <person name="Castelle C.J."/>
            <person name="Singh A."/>
            <person name="Wilkins M.J."/>
            <person name="Williams K.H."/>
            <person name="Banfield J.F."/>
        </authorList>
    </citation>
    <scope>NUCLEOTIDE SEQUENCE [LARGE SCALE GENOMIC DNA]</scope>
</reference>
<gene>
    <name evidence="2" type="ORF">UW22_C0072G0008</name>
</gene>
<dbReference type="Proteomes" id="UP000034617">
    <property type="component" value="Unassembled WGS sequence"/>
</dbReference>
<evidence type="ECO:0000313" key="2">
    <source>
        <dbReference type="EMBL" id="KKT34529.1"/>
    </source>
</evidence>
<dbReference type="EMBL" id="LCHM01000072">
    <property type="protein sequence ID" value="KKT34529.1"/>
    <property type="molecule type" value="Genomic_DNA"/>
</dbReference>